<dbReference type="InterPro" id="IPR003251">
    <property type="entry name" value="Rr_diiron-bd_dom"/>
</dbReference>
<dbReference type="Proteomes" id="UP000176992">
    <property type="component" value="Unassembled WGS sequence"/>
</dbReference>
<reference evidence="3 4" key="1">
    <citation type="journal article" date="2016" name="Nat. Commun.">
        <title>Thousands of microbial genomes shed light on interconnected biogeochemical processes in an aquifer system.</title>
        <authorList>
            <person name="Anantharaman K."/>
            <person name="Brown C.T."/>
            <person name="Hug L.A."/>
            <person name="Sharon I."/>
            <person name="Castelle C.J."/>
            <person name="Probst A.J."/>
            <person name="Thomas B.C."/>
            <person name="Singh A."/>
            <person name="Wilkins M.J."/>
            <person name="Karaoz U."/>
            <person name="Brodie E.L."/>
            <person name="Williams K.H."/>
            <person name="Hubbard S.S."/>
            <person name="Banfield J.F."/>
        </authorList>
    </citation>
    <scope>NUCLEOTIDE SEQUENCE [LARGE SCALE GENOMIC DNA]</scope>
</reference>
<feature type="domain" description="Rubrerythrin diiron-binding" evidence="2">
    <location>
        <begin position="14"/>
        <end position="77"/>
    </location>
</feature>
<evidence type="ECO:0000313" key="4">
    <source>
        <dbReference type="Proteomes" id="UP000176992"/>
    </source>
</evidence>
<dbReference type="Gene3D" id="1.20.1260.10">
    <property type="match status" value="1"/>
</dbReference>
<dbReference type="InterPro" id="IPR012347">
    <property type="entry name" value="Ferritin-like"/>
</dbReference>
<protein>
    <recommendedName>
        <fullName evidence="2">Rubrerythrin diiron-binding domain-containing protein</fullName>
    </recommendedName>
</protein>
<comment type="caution">
    <text evidence="3">The sequence shown here is derived from an EMBL/GenBank/DDBJ whole genome shotgun (WGS) entry which is preliminary data.</text>
</comment>
<sequence length="170" mass="19933">MEKAEFKQVENMVEVVMRSIPKERQARDTFLAASREAKCEMARVLFERLADQEEQHEAKLRAALEILKQEMDEAKGKWIEPAVVCEELADQDIPDKEKIRDLETVMEVVMRMIPKEHDAAQLYISTSHSAKRDLTRKLFEWLAEQEIQHESKLRGILDLLKEQLHALKHK</sequence>
<accession>A0A1F5YEF7</accession>
<dbReference type="AlphaFoldDB" id="A0A1F5YEF7"/>
<organism evidence="3 4">
    <name type="scientific">Candidatus Glassbacteria bacterium GWA2_58_10</name>
    <dbReference type="NCBI Taxonomy" id="1817865"/>
    <lineage>
        <taxon>Bacteria</taxon>
        <taxon>Candidatus Glassiibacteriota</taxon>
    </lineage>
</organism>
<dbReference type="GO" id="GO:0046872">
    <property type="term" value="F:metal ion binding"/>
    <property type="evidence" value="ECO:0007669"/>
    <property type="project" value="InterPro"/>
</dbReference>
<dbReference type="EMBL" id="MFIV01000082">
    <property type="protein sequence ID" value="OGF98577.1"/>
    <property type="molecule type" value="Genomic_DNA"/>
</dbReference>
<proteinExistence type="predicted"/>
<evidence type="ECO:0000256" key="1">
    <source>
        <dbReference type="SAM" id="Coils"/>
    </source>
</evidence>
<evidence type="ECO:0000259" key="2">
    <source>
        <dbReference type="Pfam" id="PF02915"/>
    </source>
</evidence>
<evidence type="ECO:0000313" key="3">
    <source>
        <dbReference type="EMBL" id="OGF98577.1"/>
    </source>
</evidence>
<dbReference type="GO" id="GO:0016491">
    <property type="term" value="F:oxidoreductase activity"/>
    <property type="evidence" value="ECO:0007669"/>
    <property type="project" value="InterPro"/>
</dbReference>
<dbReference type="InterPro" id="IPR009078">
    <property type="entry name" value="Ferritin-like_SF"/>
</dbReference>
<dbReference type="SUPFAM" id="SSF47240">
    <property type="entry name" value="Ferritin-like"/>
    <property type="match status" value="1"/>
</dbReference>
<gene>
    <name evidence="3" type="ORF">A2Z86_00690</name>
</gene>
<dbReference type="Pfam" id="PF02915">
    <property type="entry name" value="Rubrerythrin"/>
    <property type="match status" value="1"/>
</dbReference>
<feature type="coiled-coil region" evidence="1">
    <location>
        <begin position="50"/>
        <end position="77"/>
    </location>
</feature>
<keyword evidence="1" id="KW-0175">Coiled coil</keyword>
<name>A0A1F5YEF7_9BACT</name>